<proteinExistence type="predicted"/>
<dbReference type="AlphaFoldDB" id="A0A8E2J3U6"/>
<gene>
    <name evidence="1" type="ORF">OBBRIDRAFT_801379</name>
</gene>
<protein>
    <submittedName>
        <fullName evidence="1">Uncharacterized protein</fullName>
    </submittedName>
</protein>
<reference evidence="1 2" key="1">
    <citation type="submission" date="2016-07" db="EMBL/GenBank/DDBJ databases">
        <title>Draft genome of the white-rot fungus Obba rivulosa 3A-2.</title>
        <authorList>
            <consortium name="DOE Joint Genome Institute"/>
            <person name="Miettinen O."/>
            <person name="Riley R."/>
            <person name="Acob R."/>
            <person name="Barry K."/>
            <person name="Cullen D."/>
            <person name="De Vries R."/>
            <person name="Hainaut M."/>
            <person name="Hatakka A."/>
            <person name="Henrissat B."/>
            <person name="Hilden K."/>
            <person name="Kuo R."/>
            <person name="Labutti K."/>
            <person name="Lipzen A."/>
            <person name="Makela M.R."/>
            <person name="Sandor L."/>
            <person name="Spatafora J.W."/>
            <person name="Grigoriev I.V."/>
            <person name="Hibbett D.S."/>
        </authorList>
    </citation>
    <scope>NUCLEOTIDE SEQUENCE [LARGE SCALE GENOMIC DNA]</scope>
    <source>
        <strain evidence="1 2">3A-2</strain>
    </source>
</reference>
<evidence type="ECO:0000313" key="2">
    <source>
        <dbReference type="Proteomes" id="UP000250043"/>
    </source>
</evidence>
<accession>A0A8E2J3U6</accession>
<name>A0A8E2J3U6_9APHY</name>
<evidence type="ECO:0000313" key="1">
    <source>
        <dbReference type="EMBL" id="OCH94202.1"/>
    </source>
</evidence>
<dbReference type="OrthoDB" id="2792146at2759"/>
<sequence length="198" mass="22922">MCNRADILREAINVFVTIMDAKFRPIMLWIGDKFVYLLKPLKNVNRYQQTASLDKWEKKATDLKYSIFCNTLKCSLTKLSKYYSKLDNSSVYVLSLSIHSYYKLQYINKIEAGNSYAINWQALTQKTIEAAMAEYWPKCFKALLSHNGQFQSHLKVTPIQRQPQMMTTMMTSTAHAISTLHMIRLVNGDQSLTTISRI</sequence>
<keyword evidence="2" id="KW-1185">Reference proteome</keyword>
<dbReference type="Proteomes" id="UP000250043">
    <property type="component" value="Unassembled WGS sequence"/>
</dbReference>
<dbReference type="EMBL" id="KV722346">
    <property type="protein sequence ID" value="OCH94202.1"/>
    <property type="molecule type" value="Genomic_DNA"/>
</dbReference>
<organism evidence="1 2">
    <name type="scientific">Obba rivulosa</name>
    <dbReference type="NCBI Taxonomy" id="1052685"/>
    <lineage>
        <taxon>Eukaryota</taxon>
        <taxon>Fungi</taxon>
        <taxon>Dikarya</taxon>
        <taxon>Basidiomycota</taxon>
        <taxon>Agaricomycotina</taxon>
        <taxon>Agaricomycetes</taxon>
        <taxon>Polyporales</taxon>
        <taxon>Gelatoporiaceae</taxon>
        <taxon>Obba</taxon>
    </lineage>
</organism>